<dbReference type="PRINTS" id="PR00191">
    <property type="entry name" value="FACTINCAPA"/>
</dbReference>
<dbReference type="GO" id="GO:0008290">
    <property type="term" value="C:F-actin capping protein complex"/>
    <property type="evidence" value="ECO:0007669"/>
    <property type="project" value="UniProtKB-UniRule"/>
</dbReference>
<dbReference type="VEuPathDB" id="FungiDB:YALI1_E06137g"/>
<dbReference type="KEGG" id="yli:2912288"/>
<comment type="subunit">
    <text evidence="6">Heterodimer of an alpha and a beta subunit.</text>
</comment>
<dbReference type="GeneID" id="2912288"/>
<evidence type="ECO:0000256" key="4">
    <source>
        <dbReference type="ARBA" id="ARBA00023203"/>
    </source>
</evidence>
<dbReference type="GO" id="GO:0051016">
    <property type="term" value="P:barbed-end actin filament capping"/>
    <property type="evidence" value="ECO:0007669"/>
    <property type="project" value="UniProtKB-UniRule"/>
</dbReference>
<dbReference type="Gene3D" id="3.30.1140.60">
    <property type="entry name" value="F-actin capping protein, alpha subunit"/>
    <property type="match status" value="1"/>
</dbReference>
<evidence type="ECO:0000256" key="1">
    <source>
        <dbReference type="ARBA" id="ARBA00010479"/>
    </source>
</evidence>
<dbReference type="GO" id="GO:0000131">
    <property type="term" value="C:incipient cellular bud site"/>
    <property type="evidence" value="ECO:0007669"/>
    <property type="project" value="EnsemblFungi"/>
</dbReference>
<dbReference type="GO" id="GO:0005934">
    <property type="term" value="C:cellular bud tip"/>
    <property type="evidence" value="ECO:0007669"/>
    <property type="project" value="EnsemblFungi"/>
</dbReference>
<dbReference type="GO" id="GO:0030479">
    <property type="term" value="C:actin cortical patch"/>
    <property type="evidence" value="ECO:0007669"/>
    <property type="project" value="EnsemblFungi"/>
</dbReference>
<reference evidence="7 9" key="1">
    <citation type="journal article" date="2016" name="PLoS ONE">
        <title>Sequence Assembly of Yarrowia lipolytica Strain W29/CLIB89 Shows Transposable Element Diversity.</title>
        <authorList>
            <person name="Magnan C."/>
            <person name="Yu J."/>
            <person name="Chang I."/>
            <person name="Jahn E."/>
            <person name="Kanomata Y."/>
            <person name="Wu J."/>
            <person name="Zeller M."/>
            <person name="Oakes M."/>
            <person name="Baldi P."/>
            <person name="Sandmeyer S."/>
        </authorList>
    </citation>
    <scope>NUCLEOTIDE SEQUENCE [LARGE SCALE GENOMIC DNA]</scope>
    <source>
        <strain evidence="7">CLIB89</strain>
        <strain evidence="9">CLIB89(W29)</strain>
    </source>
</reference>
<evidence type="ECO:0000313" key="7">
    <source>
        <dbReference type="EMBL" id="AOW04983.1"/>
    </source>
</evidence>
<evidence type="ECO:0000256" key="6">
    <source>
        <dbReference type="RuleBase" id="RU365077"/>
    </source>
</evidence>
<dbReference type="SMR" id="A0A1D8NH76"/>
<dbReference type="InterPro" id="IPR042489">
    <property type="entry name" value="CapZ_alpha_1"/>
</dbReference>
<evidence type="ECO:0000256" key="2">
    <source>
        <dbReference type="ARBA" id="ARBA00014038"/>
    </source>
</evidence>
<dbReference type="RefSeq" id="XP_503578.2">
    <property type="nucleotide sequence ID" value="XM_503578.2"/>
</dbReference>
<dbReference type="VEuPathDB" id="FungiDB:YALI0_E05291g"/>
<comment type="function">
    <text evidence="5 6">F-actin-capping proteins bind in a Ca(2+)-independent manner to the fast growing ends of actin filaments (barbed end) thereby blocking the exchange of subunits at these ends. Unlike other capping proteins (such as gelsolin and severin), these proteins do not sever actin filaments.</text>
</comment>
<dbReference type="GO" id="GO:1904600">
    <property type="term" value="P:mating projection actin fusion focus assembly"/>
    <property type="evidence" value="ECO:0007669"/>
    <property type="project" value="EnsemblFungi"/>
</dbReference>
<dbReference type="PANTHER" id="PTHR10653">
    <property type="entry name" value="F-ACTIN-CAPPING PROTEIN SUBUNIT ALPHA"/>
    <property type="match status" value="1"/>
</dbReference>
<name>A0A1D8NH76_YARLL</name>
<evidence type="ECO:0000256" key="5">
    <source>
        <dbReference type="ARBA" id="ARBA00025389"/>
    </source>
</evidence>
<dbReference type="Proteomes" id="UP000256601">
    <property type="component" value="Unassembled WGS sequence"/>
</dbReference>
<dbReference type="OrthoDB" id="340550at2759"/>
<accession>A0A1D8NH76</accession>
<evidence type="ECO:0000313" key="10">
    <source>
        <dbReference type="Proteomes" id="UP000256601"/>
    </source>
</evidence>
<evidence type="ECO:0000256" key="3">
    <source>
        <dbReference type="ARBA" id="ARBA00022467"/>
    </source>
</evidence>
<dbReference type="GO" id="GO:0051015">
    <property type="term" value="F:actin filament binding"/>
    <property type="evidence" value="ECO:0007669"/>
    <property type="project" value="EnsemblFungi"/>
</dbReference>
<dbReference type="InterPro" id="IPR042276">
    <property type="entry name" value="CapZ_alpha/beta_2"/>
</dbReference>
<reference evidence="8 10" key="2">
    <citation type="submission" date="2018-07" db="EMBL/GenBank/DDBJ databases">
        <title>Draft Genome Assemblies for Five Robust Yarrowia lipolytica Strains Exhibiting High Lipid Production and Pentose Sugar Utilization and Sugar Alcohol Secretion from Undetoxified Lignocellulosic Biomass Hydrolysates.</title>
        <authorList>
            <consortium name="DOE Joint Genome Institute"/>
            <person name="Walker C."/>
            <person name="Ryu S."/>
            <person name="Na H."/>
            <person name="Zane M."/>
            <person name="LaButti K."/>
            <person name="Lipzen A."/>
            <person name="Haridas S."/>
            <person name="Barry K."/>
            <person name="Grigoriev I.V."/>
            <person name="Quarterman J."/>
            <person name="Slininger P."/>
            <person name="Dien B."/>
            <person name="Trinh C.T."/>
        </authorList>
    </citation>
    <scope>NUCLEOTIDE SEQUENCE [LARGE SCALE GENOMIC DNA]</scope>
    <source>
        <strain evidence="8 10">YB392</strain>
    </source>
</reference>
<evidence type="ECO:0000313" key="8">
    <source>
        <dbReference type="EMBL" id="RDW25071.1"/>
    </source>
</evidence>
<dbReference type="PROSITE" id="PS00749">
    <property type="entry name" value="F_ACTIN_CAPPING_A_2"/>
    <property type="match status" value="1"/>
</dbReference>
<sequence length="262" mass="28699">MSRSNQEALADFVADAPPGELNQVVEAISTVVDGNSSILSKLETDVHNKILDQCMVVSLGKSKSLVSKYNQLSKDTFYDSQSGQKFEFDFDTKKATPSGSHGSDSPIQGALDKYFSAHFPSEGAAGVFPQDDGSIALVLVDGKYNPANYWNGKWRSVYIFESGSLSGTIDVDVHYYEDGNVRLKSSEKVDLGSVSESDIVDAISKAEQQFQEKLNKSFNGLNEDSFKALRRQLPVTRSKINWGKSISNYRLGKDINVGGGRE</sequence>
<dbReference type="OMA" id="QEHFPNA"/>
<dbReference type="Gene3D" id="3.90.1150.210">
    <property type="entry name" value="F-actin capping protein, beta subunit"/>
    <property type="match status" value="1"/>
</dbReference>
<dbReference type="GO" id="GO:1902404">
    <property type="term" value="P:mitotic actomyosin contractile ring contraction"/>
    <property type="evidence" value="ECO:0007669"/>
    <property type="project" value="EnsemblFungi"/>
</dbReference>
<dbReference type="GO" id="GO:0110085">
    <property type="term" value="C:mitotic actomyosin contractile ring"/>
    <property type="evidence" value="ECO:0007669"/>
    <property type="project" value="EnsemblFungi"/>
</dbReference>
<dbReference type="PANTHER" id="PTHR10653:SF0">
    <property type="entry name" value="F-ACTIN-CAPPING PROTEIN SUBUNIT ALPHA"/>
    <property type="match status" value="1"/>
</dbReference>
<dbReference type="GO" id="GO:1903475">
    <property type="term" value="P:mitotic actomyosin contractile ring assembly"/>
    <property type="evidence" value="ECO:0007669"/>
    <property type="project" value="EnsemblFungi"/>
</dbReference>
<dbReference type="Proteomes" id="UP000182444">
    <property type="component" value="Chromosome 1E"/>
</dbReference>
<protein>
    <recommendedName>
        <fullName evidence="2 6">F-actin-capping protein subunit alpha</fullName>
    </recommendedName>
</protein>
<dbReference type="PROSITE" id="PS00748">
    <property type="entry name" value="F_ACTIN_CAPPING_A_1"/>
    <property type="match status" value="1"/>
</dbReference>
<dbReference type="InterPro" id="IPR002189">
    <property type="entry name" value="CapZ_alpha"/>
</dbReference>
<dbReference type="EMBL" id="KZ859013">
    <property type="protein sequence ID" value="RDW25071.1"/>
    <property type="molecule type" value="Genomic_DNA"/>
</dbReference>
<proteinExistence type="inferred from homology"/>
<dbReference type="AlphaFoldDB" id="A0A1D8NH76"/>
<dbReference type="EMBL" id="CP017557">
    <property type="protein sequence ID" value="AOW04983.1"/>
    <property type="molecule type" value="Genomic_DNA"/>
</dbReference>
<dbReference type="FunFam" id="3.90.1150.210:FF:000003">
    <property type="entry name" value="F-actin-capping protein subunit alpha"/>
    <property type="match status" value="1"/>
</dbReference>
<evidence type="ECO:0000313" key="9">
    <source>
        <dbReference type="Proteomes" id="UP000182444"/>
    </source>
</evidence>
<organism evidence="7 9">
    <name type="scientific">Yarrowia lipolytica</name>
    <name type="common">Candida lipolytica</name>
    <dbReference type="NCBI Taxonomy" id="4952"/>
    <lineage>
        <taxon>Eukaryota</taxon>
        <taxon>Fungi</taxon>
        <taxon>Dikarya</taxon>
        <taxon>Ascomycota</taxon>
        <taxon>Saccharomycotina</taxon>
        <taxon>Dipodascomycetes</taxon>
        <taxon>Dipodascales</taxon>
        <taxon>Dipodascales incertae sedis</taxon>
        <taxon>Yarrowia</taxon>
    </lineage>
</organism>
<keyword evidence="4 6" id="KW-0009">Actin-binding</keyword>
<dbReference type="InterPro" id="IPR017865">
    <property type="entry name" value="F-actin_cap_asu_CS"/>
</dbReference>
<dbReference type="InterPro" id="IPR037282">
    <property type="entry name" value="CapZ_alpha/beta"/>
</dbReference>
<dbReference type="Pfam" id="PF01267">
    <property type="entry name" value="F-actin_cap_A"/>
    <property type="match status" value="1"/>
</dbReference>
<gene>
    <name evidence="8" type="ORF">B0I71DRAFT_133212</name>
    <name evidence="7" type="ORF">YALI1_E06137g</name>
</gene>
<comment type="similarity">
    <text evidence="1 6">Belongs to the F-actin-capping protein alpha subunit family.</text>
</comment>
<dbReference type="SUPFAM" id="SSF90096">
    <property type="entry name" value="Subunits of heterodimeric actin filament capping protein Capz"/>
    <property type="match status" value="1"/>
</dbReference>
<keyword evidence="3 6" id="KW-0117">Actin capping</keyword>
<dbReference type="GO" id="GO:0044396">
    <property type="term" value="P:actin cortical patch organization"/>
    <property type="evidence" value="ECO:0007669"/>
    <property type="project" value="EnsemblFungi"/>
</dbReference>
<dbReference type="eggNOG" id="KOG0836">
    <property type="taxonomic scope" value="Eukaryota"/>
</dbReference>